<dbReference type="PIRSF" id="PIRSF028177">
    <property type="entry name" value="Polyketide_synth_Omtfrase_TcmP"/>
    <property type="match status" value="1"/>
</dbReference>
<evidence type="ECO:0000256" key="2">
    <source>
        <dbReference type="ARBA" id="ARBA00022679"/>
    </source>
</evidence>
<dbReference type="InterPro" id="IPR007213">
    <property type="entry name" value="Ppm1/Ppm2/Tcmp"/>
</dbReference>
<dbReference type="EMBL" id="PFFQ01000040">
    <property type="protein sequence ID" value="PIW16126.1"/>
    <property type="molecule type" value="Genomic_DNA"/>
</dbReference>
<sequence length="285" mass="33514">MHQEWQGLGDVSETLLLPLYARILESRSRHPVFKDPEAERIADQLFPFFESSSRPLYRRLAQGKLHPLLVRTLSLRTLHFDQIAQTWLQKHPQGTIISLGCGLDTRFSRIDNGQATWIELDLPEVIRLRQNFFEAHPRIQQISESVLNLDWFSQIPSGPRLFLAEGLFMYLPETELRLLLQSLVIQFAGSELLCEMASRYWVENWGWIISYKMQREFHLREKATFYCGIHSGKELESWAPGLKVLNEWSYFDEKEGLPLLYHLRHLHLISRIMWSLHCRLGDTTQ</sequence>
<keyword evidence="1" id="KW-0489">Methyltransferase</keyword>
<dbReference type="InterPro" id="IPR016874">
    <property type="entry name" value="TcmP-like"/>
</dbReference>
<evidence type="ECO:0000313" key="4">
    <source>
        <dbReference type="Proteomes" id="UP000231019"/>
    </source>
</evidence>
<organism evidence="3 4">
    <name type="scientific">bacterium (Candidatus Blackallbacteria) CG17_big_fil_post_rev_8_21_14_2_50_48_46</name>
    <dbReference type="NCBI Taxonomy" id="2014261"/>
    <lineage>
        <taxon>Bacteria</taxon>
        <taxon>Candidatus Blackallbacteria</taxon>
    </lineage>
</organism>
<dbReference type="PANTHER" id="PTHR43619:SF2">
    <property type="entry name" value="S-ADENOSYL-L-METHIONINE-DEPENDENT METHYLTRANSFERASES SUPERFAMILY PROTEIN"/>
    <property type="match status" value="1"/>
</dbReference>
<gene>
    <name evidence="3" type="ORF">COW36_14270</name>
</gene>
<dbReference type="GO" id="GO:0008168">
    <property type="term" value="F:methyltransferase activity"/>
    <property type="evidence" value="ECO:0007669"/>
    <property type="project" value="UniProtKB-KW"/>
</dbReference>
<dbReference type="Pfam" id="PF04072">
    <property type="entry name" value="LCM"/>
    <property type="match status" value="1"/>
</dbReference>
<comment type="caution">
    <text evidence="3">The sequence shown here is derived from an EMBL/GenBank/DDBJ whole genome shotgun (WGS) entry which is preliminary data.</text>
</comment>
<evidence type="ECO:0000256" key="1">
    <source>
        <dbReference type="ARBA" id="ARBA00022603"/>
    </source>
</evidence>
<dbReference type="Proteomes" id="UP000231019">
    <property type="component" value="Unassembled WGS sequence"/>
</dbReference>
<evidence type="ECO:0000313" key="3">
    <source>
        <dbReference type="EMBL" id="PIW16126.1"/>
    </source>
</evidence>
<proteinExistence type="predicted"/>
<accession>A0A2M7G2T0</accession>
<dbReference type="AlphaFoldDB" id="A0A2M7G2T0"/>
<dbReference type="PANTHER" id="PTHR43619">
    <property type="entry name" value="S-ADENOSYL-L-METHIONINE-DEPENDENT METHYLTRANSFERASE YKTD-RELATED"/>
    <property type="match status" value="1"/>
</dbReference>
<dbReference type="SUPFAM" id="SSF53335">
    <property type="entry name" value="S-adenosyl-L-methionine-dependent methyltransferases"/>
    <property type="match status" value="1"/>
</dbReference>
<protein>
    <recommendedName>
        <fullName evidence="5">Methyltransferase</fullName>
    </recommendedName>
</protein>
<keyword evidence="2" id="KW-0808">Transferase</keyword>
<reference evidence="3 4" key="1">
    <citation type="submission" date="2017-09" db="EMBL/GenBank/DDBJ databases">
        <title>Depth-based differentiation of microbial function through sediment-hosted aquifers and enrichment of novel symbionts in the deep terrestrial subsurface.</title>
        <authorList>
            <person name="Probst A.J."/>
            <person name="Ladd B."/>
            <person name="Jarett J.K."/>
            <person name="Geller-Mcgrath D.E."/>
            <person name="Sieber C.M."/>
            <person name="Emerson J.B."/>
            <person name="Anantharaman K."/>
            <person name="Thomas B.C."/>
            <person name="Malmstrom R."/>
            <person name="Stieglmeier M."/>
            <person name="Klingl A."/>
            <person name="Woyke T."/>
            <person name="Ryan C.M."/>
            <person name="Banfield J.F."/>
        </authorList>
    </citation>
    <scope>NUCLEOTIDE SEQUENCE [LARGE SCALE GENOMIC DNA]</scope>
    <source>
        <strain evidence="3">CG17_big_fil_post_rev_8_21_14_2_50_48_46</strain>
    </source>
</reference>
<name>A0A2M7G2T0_9BACT</name>
<dbReference type="InterPro" id="IPR029063">
    <property type="entry name" value="SAM-dependent_MTases_sf"/>
</dbReference>
<dbReference type="GO" id="GO:0032259">
    <property type="term" value="P:methylation"/>
    <property type="evidence" value="ECO:0007669"/>
    <property type="project" value="UniProtKB-KW"/>
</dbReference>
<evidence type="ECO:0008006" key="5">
    <source>
        <dbReference type="Google" id="ProtNLM"/>
    </source>
</evidence>
<dbReference type="Gene3D" id="3.40.50.150">
    <property type="entry name" value="Vaccinia Virus protein VP39"/>
    <property type="match status" value="1"/>
</dbReference>